<keyword evidence="3" id="KW-0611">Plant defense</keyword>
<gene>
    <name evidence="6" type="ORF">F3Y22_tig00112226pilonHSYRG00046</name>
</gene>
<reference evidence="6" key="1">
    <citation type="submission" date="2019-09" db="EMBL/GenBank/DDBJ databases">
        <title>Draft genome information of white flower Hibiscus syriacus.</title>
        <authorList>
            <person name="Kim Y.-M."/>
        </authorList>
    </citation>
    <scope>NUCLEOTIDE SEQUENCE [LARGE SCALE GENOMIC DNA]</scope>
    <source>
        <strain evidence="6">YM2019G1</strain>
    </source>
</reference>
<dbReference type="InterPro" id="IPR041118">
    <property type="entry name" value="Rx_N"/>
</dbReference>
<evidence type="ECO:0000259" key="4">
    <source>
        <dbReference type="Pfam" id="PF00931"/>
    </source>
</evidence>
<evidence type="ECO:0000256" key="3">
    <source>
        <dbReference type="ARBA" id="ARBA00022821"/>
    </source>
</evidence>
<name>A0A6A2X466_HIBSY</name>
<dbReference type="GO" id="GO:0043531">
    <property type="term" value="F:ADP binding"/>
    <property type="evidence" value="ECO:0007669"/>
    <property type="project" value="InterPro"/>
</dbReference>
<comment type="caution">
    <text evidence="6">The sequence shown here is derived from an EMBL/GenBank/DDBJ whole genome shotgun (WGS) entry which is preliminary data.</text>
</comment>
<keyword evidence="7" id="KW-1185">Reference proteome</keyword>
<accession>A0A6A2X466</accession>
<dbReference type="SUPFAM" id="SSF52540">
    <property type="entry name" value="P-loop containing nucleoside triphosphate hydrolases"/>
    <property type="match status" value="1"/>
</dbReference>
<dbReference type="Pfam" id="PF18052">
    <property type="entry name" value="Rx_N"/>
    <property type="match status" value="1"/>
</dbReference>
<dbReference type="GO" id="GO:0006952">
    <property type="term" value="P:defense response"/>
    <property type="evidence" value="ECO:0007669"/>
    <property type="project" value="UniProtKB-KW"/>
</dbReference>
<proteinExistence type="predicted"/>
<dbReference type="InterPro" id="IPR027417">
    <property type="entry name" value="P-loop_NTPase"/>
</dbReference>
<dbReference type="InterPro" id="IPR002182">
    <property type="entry name" value="NB-ARC"/>
</dbReference>
<evidence type="ECO:0000313" key="6">
    <source>
        <dbReference type="EMBL" id="KAE8669641.1"/>
    </source>
</evidence>
<sequence>MVFIGEAALSKQVYKQLKEWKPILPDIKAVLNHAEEKQIKDEGVKSWLEDLQDLAYDADDILDEFAYEQLRLKLHKTQAQATTSKVRKLLPTCSTGTDFTPSSFLFKNAMIPKMKEITTRLNSLATRRSSLGLSEILPQAASSDRKKPARLQPTSLVVVDGAVECVGKDNEKQEMLDLLKTNSSNGVSVLSIVCMGGMGKTTLAQLVYNDARTADSFDHKAWVCVSDDFDAAKITKTILRSIDPSHLMRMT</sequence>
<dbReference type="Gene3D" id="1.20.5.4130">
    <property type="match status" value="1"/>
</dbReference>
<evidence type="ECO:0000259" key="5">
    <source>
        <dbReference type="Pfam" id="PF18052"/>
    </source>
</evidence>
<dbReference type="Pfam" id="PF00931">
    <property type="entry name" value="NB-ARC"/>
    <property type="match status" value="1"/>
</dbReference>
<feature type="domain" description="NB-ARC" evidence="4">
    <location>
        <begin position="174"/>
        <end position="243"/>
    </location>
</feature>
<dbReference type="Gene3D" id="3.40.50.300">
    <property type="entry name" value="P-loop containing nucleotide triphosphate hydrolases"/>
    <property type="match status" value="1"/>
</dbReference>
<dbReference type="AlphaFoldDB" id="A0A6A2X466"/>
<evidence type="ECO:0000256" key="1">
    <source>
        <dbReference type="ARBA" id="ARBA00022737"/>
    </source>
</evidence>
<dbReference type="EMBL" id="VEPZ02001523">
    <property type="protein sequence ID" value="KAE8669641.1"/>
    <property type="molecule type" value="Genomic_DNA"/>
</dbReference>
<feature type="domain" description="Disease resistance N-terminal" evidence="5">
    <location>
        <begin position="5"/>
        <end position="77"/>
    </location>
</feature>
<evidence type="ECO:0000256" key="2">
    <source>
        <dbReference type="ARBA" id="ARBA00022741"/>
    </source>
</evidence>
<dbReference type="PANTHER" id="PTHR19338:SF73">
    <property type="entry name" value="DISEASE RESISTANCE PROTEIN RGA2-LIKE"/>
    <property type="match status" value="1"/>
</dbReference>
<keyword evidence="2" id="KW-0547">Nucleotide-binding</keyword>
<organism evidence="6 7">
    <name type="scientific">Hibiscus syriacus</name>
    <name type="common">Rose of Sharon</name>
    <dbReference type="NCBI Taxonomy" id="106335"/>
    <lineage>
        <taxon>Eukaryota</taxon>
        <taxon>Viridiplantae</taxon>
        <taxon>Streptophyta</taxon>
        <taxon>Embryophyta</taxon>
        <taxon>Tracheophyta</taxon>
        <taxon>Spermatophyta</taxon>
        <taxon>Magnoliopsida</taxon>
        <taxon>eudicotyledons</taxon>
        <taxon>Gunneridae</taxon>
        <taxon>Pentapetalae</taxon>
        <taxon>rosids</taxon>
        <taxon>malvids</taxon>
        <taxon>Malvales</taxon>
        <taxon>Malvaceae</taxon>
        <taxon>Malvoideae</taxon>
        <taxon>Hibiscus</taxon>
    </lineage>
</organism>
<protein>
    <submittedName>
        <fullName evidence="6">NB-ARC domain-containing disease resistance-like protein</fullName>
    </submittedName>
</protein>
<dbReference type="Proteomes" id="UP000436088">
    <property type="component" value="Unassembled WGS sequence"/>
</dbReference>
<dbReference type="PANTHER" id="PTHR19338">
    <property type="entry name" value="TRANSLOCASE OF INNER MITOCHONDRIAL MEMBRANE 13 HOMOLOG"/>
    <property type="match status" value="1"/>
</dbReference>
<keyword evidence="1" id="KW-0677">Repeat</keyword>
<evidence type="ECO:0000313" key="7">
    <source>
        <dbReference type="Proteomes" id="UP000436088"/>
    </source>
</evidence>